<reference evidence="1 2" key="2">
    <citation type="submission" date="2018-11" db="EMBL/GenBank/DDBJ databases">
        <authorList>
            <consortium name="Pathogen Informatics"/>
        </authorList>
    </citation>
    <scope>NUCLEOTIDE SEQUENCE [LARGE SCALE GENOMIC DNA]</scope>
    <source>
        <strain evidence="1 2">Costa Rica</strain>
    </source>
</reference>
<protein>
    <submittedName>
        <fullName evidence="3">Transposase</fullName>
    </submittedName>
</protein>
<dbReference type="Proteomes" id="UP000267027">
    <property type="component" value="Unassembled WGS sequence"/>
</dbReference>
<dbReference type="EMBL" id="UYYA01000268">
    <property type="protein sequence ID" value="VDM53268.1"/>
    <property type="molecule type" value="Genomic_DNA"/>
</dbReference>
<gene>
    <name evidence="1" type="ORF">ACOC_LOCUS1683</name>
</gene>
<evidence type="ECO:0000313" key="1">
    <source>
        <dbReference type="EMBL" id="VDM53268.1"/>
    </source>
</evidence>
<evidence type="ECO:0000313" key="3">
    <source>
        <dbReference type="WBParaSite" id="ACOC_0000168201-mRNA-1"/>
    </source>
</evidence>
<proteinExistence type="predicted"/>
<accession>A0A0R3PCU7</accession>
<evidence type="ECO:0000313" key="2">
    <source>
        <dbReference type="Proteomes" id="UP000267027"/>
    </source>
</evidence>
<dbReference type="OrthoDB" id="5861762at2759"/>
<sequence>MICVNPATGLKEPQLIVALRDLRQRKKVGRKHLQY</sequence>
<reference evidence="3" key="1">
    <citation type="submission" date="2017-02" db="UniProtKB">
        <authorList>
            <consortium name="WormBaseParasite"/>
        </authorList>
    </citation>
    <scope>IDENTIFICATION</scope>
</reference>
<name>A0A0R3PCU7_ANGCS</name>
<keyword evidence="2" id="KW-1185">Reference proteome</keyword>
<dbReference type="WBParaSite" id="ACOC_0000168201-mRNA-1">
    <property type="protein sequence ID" value="ACOC_0000168201-mRNA-1"/>
    <property type="gene ID" value="ACOC_0000168201"/>
</dbReference>
<dbReference type="AlphaFoldDB" id="A0A0R3PCU7"/>
<organism evidence="3">
    <name type="scientific">Angiostrongylus costaricensis</name>
    <name type="common">Nematode worm</name>
    <dbReference type="NCBI Taxonomy" id="334426"/>
    <lineage>
        <taxon>Eukaryota</taxon>
        <taxon>Metazoa</taxon>
        <taxon>Ecdysozoa</taxon>
        <taxon>Nematoda</taxon>
        <taxon>Chromadorea</taxon>
        <taxon>Rhabditida</taxon>
        <taxon>Rhabditina</taxon>
        <taxon>Rhabditomorpha</taxon>
        <taxon>Strongyloidea</taxon>
        <taxon>Metastrongylidae</taxon>
        <taxon>Angiostrongylus</taxon>
    </lineage>
</organism>